<evidence type="ECO:0000259" key="1">
    <source>
        <dbReference type="Pfam" id="PF00535"/>
    </source>
</evidence>
<gene>
    <name evidence="2" type="ORF">BMON_1660</name>
</gene>
<dbReference type="Pfam" id="PF00535">
    <property type="entry name" value="Glycos_transf_2"/>
    <property type="match status" value="1"/>
</dbReference>
<reference evidence="2 3" key="1">
    <citation type="submission" date="2014-03" db="EMBL/GenBank/DDBJ databases">
        <title>Genomics of Bifidobacteria.</title>
        <authorList>
            <person name="Ventura M."/>
            <person name="Milani C."/>
            <person name="Lugli G.A."/>
        </authorList>
    </citation>
    <scope>NUCLEOTIDE SEQUENCE [LARGE SCALE GENOMIC DNA]</scope>
    <source>
        <strain evidence="2 3">DSM 21395</strain>
    </source>
</reference>
<feature type="domain" description="Glycosyltransferase 2-like" evidence="1">
    <location>
        <begin position="9"/>
        <end position="119"/>
    </location>
</feature>
<dbReference type="InterPro" id="IPR029044">
    <property type="entry name" value="Nucleotide-diphossugar_trans"/>
</dbReference>
<evidence type="ECO:0000313" key="2">
    <source>
        <dbReference type="EMBL" id="KFI76489.1"/>
    </source>
</evidence>
<dbReference type="EC" id="2.4.1.226" evidence="2"/>
<dbReference type="AlphaFoldDB" id="A0A087BZN9"/>
<dbReference type="eggNOG" id="COG0463">
    <property type="taxonomic scope" value="Bacteria"/>
</dbReference>
<dbReference type="PANTHER" id="PTHR22916">
    <property type="entry name" value="GLYCOSYLTRANSFERASE"/>
    <property type="match status" value="1"/>
</dbReference>
<comment type="caution">
    <text evidence="2">The sequence shown here is derived from an EMBL/GenBank/DDBJ whole genome shotgun (WGS) entry which is preliminary data.</text>
</comment>
<evidence type="ECO:0000313" key="3">
    <source>
        <dbReference type="Proteomes" id="UP000029082"/>
    </source>
</evidence>
<dbReference type="CDD" id="cd04196">
    <property type="entry name" value="GT_2_like_d"/>
    <property type="match status" value="1"/>
</dbReference>
<dbReference type="InterPro" id="IPR001173">
    <property type="entry name" value="Glyco_trans_2-like"/>
</dbReference>
<dbReference type="EMBL" id="JGZE01000014">
    <property type="protein sequence ID" value="KFI76489.1"/>
    <property type="molecule type" value="Genomic_DNA"/>
</dbReference>
<organism evidence="2 3">
    <name type="scientific">Bifidobacterium mongoliense DSM 21395</name>
    <dbReference type="NCBI Taxonomy" id="1437603"/>
    <lineage>
        <taxon>Bacteria</taxon>
        <taxon>Bacillati</taxon>
        <taxon>Actinomycetota</taxon>
        <taxon>Actinomycetes</taxon>
        <taxon>Bifidobacteriales</taxon>
        <taxon>Bifidobacteriaceae</taxon>
        <taxon>Bifidobacterium</taxon>
    </lineage>
</organism>
<keyword evidence="2" id="KW-0808">Transferase</keyword>
<accession>A0A087BZN9</accession>
<dbReference type="STRING" id="1437603.GCA_000771525_01571"/>
<dbReference type="GO" id="GO:0047238">
    <property type="term" value="F:glucuronosyl-N-acetylgalactosaminyl-proteoglycan 4-beta-N-acetylgalactosaminyltransferase activity"/>
    <property type="evidence" value="ECO:0007669"/>
    <property type="project" value="UniProtKB-EC"/>
</dbReference>
<protein>
    <submittedName>
        <fullName evidence="2">Glycosyl transferase family 2</fullName>
        <ecNumber evidence="2">2.4.1.175</ecNumber>
        <ecNumber evidence="2">2.4.1.226</ecNumber>
    </submittedName>
</protein>
<dbReference type="Proteomes" id="UP000029082">
    <property type="component" value="Unassembled WGS sequence"/>
</dbReference>
<dbReference type="GO" id="GO:0050510">
    <property type="term" value="F:N-acetylgalactosaminyl-proteoglycan 3-beta-glucuronosyltransferase activity"/>
    <property type="evidence" value="ECO:0007669"/>
    <property type="project" value="UniProtKB-EC"/>
</dbReference>
<dbReference type="Gene3D" id="3.90.550.10">
    <property type="entry name" value="Spore Coat Polysaccharide Biosynthesis Protein SpsA, Chain A"/>
    <property type="match status" value="1"/>
</dbReference>
<dbReference type="SUPFAM" id="SSF53448">
    <property type="entry name" value="Nucleotide-diphospho-sugar transferases"/>
    <property type="match status" value="1"/>
</dbReference>
<dbReference type="EC" id="2.4.1.175" evidence="2"/>
<keyword evidence="2" id="KW-0328">Glycosyltransferase</keyword>
<name>A0A087BZN9_9BIFI</name>
<dbReference type="PANTHER" id="PTHR22916:SF3">
    <property type="entry name" value="UDP-GLCNAC:BETAGAL BETA-1,3-N-ACETYLGLUCOSAMINYLTRANSFERASE-LIKE PROTEIN 1"/>
    <property type="match status" value="1"/>
</dbReference>
<sequence length="314" mass="36355">MRRDATIEILMATYNGSEYIGEQIESIIQQTFCDWNLLISDDGSEDNTLKIIEEYVKKDDRIKIVSRYGNSGSPKANFMGMIHFARANYIAFADQDDVWEPNKLELLLRKMKQTEIHVTNDIPLLVFSDLMVVDSTLKEIDKSYFNYMRIDPYRLRFSQLLVQNTVTGCSCLLNKSLYTLPGISEVDVNNIVMHDWLFALLAAIFGRIEYINIPLTNYRQHGDNSVGALKFNFLSWCHQNSANRQSIEKSILQAKELLRVYGHFMPLDRLYTLKTYALILNEKRINRSIIVLKKGYLKSNLSRKLGQLLFIALL</sequence>
<keyword evidence="3" id="KW-1185">Reference proteome</keyword>
<proteinExistence type="predicted"/>